<feature type="compositionally biased region" description="Basic and acidic residues" evidence="2">
    <location>
        <begin position="1329"/>
        <end position="1340"/>
    </location>
</feature>
<feature type="compositionally biased region" description="Low complexity" evidence="2">
    <location>
        <begin position="840"/>
        <end position="855"/>
    </location>
</feature>
<evidence type="ECO:0000313" key="3">
    <source>
        <dbReference type="EMBL" id="OIV92882.1"/>
    </source>
</evidence>
<feature type="compositionally biased region" description="Basic and acidic residues" evidence="2">
    <location>
        <begin position="308"/>
        <end position="322"/>
    </location>
</feature>
<feature type="compositionally biased region" description="Polar residues" evidence="2">
    <location>
        <begin position="1707"/>
        <end position="1725"/>
    </location>
</feature>
<dbReference type="EMBL" id="CM007378">
    <property type="protein sequence ID" value="OIV92882.1"/>
    <property type="molecule type" value="Genomic_DNA"/>
</dbReference>
<feature type="region of interest" description="Disordered" evidence="2">
    <location>
        <begin position="18"/>
        <end position="98"/>
    </location>
</feature>
<feature type="compositionally biased region" description="Polar residues" evidence="2">
    <location>
        <begin position="1240"/>
        <end position="1261"/>
    </location>
</feature>
<feature type="region of interest" description="Disordered" evidence="2">
    <location>
        <begin position="2081"/>
        <end position="2155"/>
    </location>
</feature>
<keyword evidence="4" id="KW-1185">Reference proteome</keyword>
<feature type="compositionally biased region" description="Basic and acidic residues" evidence="2">
    <location>
        <begin position="259"/>
        <end position="281"/>
    </location>
</feature>
<feature type="region of interest" description="Disordered" evidence="2">
    <location>
        <begin position="633"/>
        <end position="656"/>
    </location>
</feature>
<feature type="region of interest" description="Disordered" evidence="2">
    <location>
        <begin position="2004"/>
        <end position="2046"/>
    </location>
</feature>
<feature type="region of interest" description="Disordered" evidence="2">
    <location>
        <begin position="301"/>
        <end position="322"/>
    </location>
</feature>
<feature type="compositionally biased region" description="Basic and acidic residues" evidence="2">
    <location>
        <begin position="1471"/>
        <end position="1484"/>
    </location>
</feature>
<organism evidence="3 4">
    <name type="scientific">Lupinus angustifolius</name>
    <name type="common">Narrow-leaved blue lupine</name>
    <dbReference type="NCBI Taxonomy" id="3871"/>
    <lineage>
        <taxon>Eukaryota</taxon>
        <taxon>Viridiplantae</taxon>
        <taxon>Streptophyta</taxon>
        <taxon>Embryophyta</taxon>
        <taxon>Tracheophyta</taxon>
        <taxon>Spermatophyta</taxon>
        <taxon>Magnoliopsida</taxon>
        <taxon>eudicotyledons</taxon>
        <taxon>Gunneridae</taxon>
        <taxon>Pentapetalae</taxon>
        <taxon>rosids</taxon>
        <taxon>fabids</taxon>
        <taxon>Fabales</taxon>
        <taxon>Fabaceae</taxon>
        <taxon>Papilionoideae</taxon>
        <taxon>50 kb inversion clade</taxon>
        <taxon>genistoids sensu lato</taxon>
        <taxon>core genistoids</taxon>
        <taxon>Genisteae</taxon>
        <taxon>Lupinus</taxon>
    </lineage>
</organism>
<dbReference type="OrthoDB" id="1931055at2759"/>
<evidence type="ECO:0000256" key="1">
    <source>
        <dbReference type="SAM" id="Coils"/>
    </source>
</evidence>
<accession>A0A4P1QRN7</accession>
<feature type="compositionally biased region" description="Polar residues" evidence="2">
    <location>
        <begin position="2102"/>
        <end position="2125"/>
    </location>
</feature>
<feature type="region of interest" description="Disordered" evidence="2">
    <location>
        <begin position="1687"/>
        <end position="1743"/>
    </location>
</feature>
<keyword evidence="1" id="KW-0175">Coiled coil</keyword>
<gene>
    <name evidence="3" type="ORF">TanjilG_01016</name>
</gene>
<feature type="compositionally biased region" description="Basic and acidic residues" evidence="2">
    <location>
        <begin position="1399"/>
        <end position="1413"/>
    </location>
</feature>
<sequence length="2176" mass="237028">MANPTAGTKFVSVNLNKSYGQHSSSYGSNQNRANGHGGMVVLSRPRSSHKASGAKLSVPPPLNLPSLRKEHEGFDSLGSGNAPSGVAGSGSGSRQVSSVMGWTKPATIALQEKEHFAEPAMDGFSRGSSVYMPPSARSVVTVGPVTPALVQSKPVVDKAAVLRGEDFPSLKAATLSSSAGTAQKPKEDLSQKQKKLGSDSLSTEQKNASRLSSLVDVGNSPSVITYERHSGFGGSQGNEQGRKQKEYFPGPLPLVPLKPRSDWADDERDTSHAFTDRNRDHGFSRNEAYWDRDFDMPRVSVLPQKPAHNFDKRGQRDRGSERNAWDRYAGSEQHNRSRVDSVQTSVSRSSFALGGKGLPINDPLLNFGRERRSLPKSEKSFLVDPFTKDFGASDFDRGDAILVGVVKKKKDVLKQSDFHDPVRESFEAELERVQRMQEQERQQIIEEQERALELVHREEEERLRQAREQEERQRRLEEETREAAWRAEQEQIEKLRKVEELRLAKEEEKQRIQIEEERRKQAAKQKLLELEQRIARRQVEAVKGGSQSPIAADEKIHGFVKEKDASRATDVSDWDDSERMVERIITSASSDSSSVNRPLDTGSRTHFSRDISSNFVDRGKPVNSWRNIYENGSSYAPYLPEHDNGNNNYGPRRDSSIVGKPFMRKDYYGGAGLISSRNQNKGGISGSHLDEYAQLQGQRWNQSGDGDQFSRNTEIDSDFHDNFVDRFGDGWSQSRSRGNSFPIYPERSYPNSESDGPYTNLGRSPYSVRQPRVLPPPTLASVPRSHRIRNEYPGPSAFLDNEIRYDQAASGGSTIPTEVVDALQETTDNKDRDTAHRCDSQSSLSVSSPPSSPAHLSHDDLDGSGDSPAILISEESKNGALSAPENVSTVINVRAQNVNAVVSSSAVSAAVDEEWTTENHEQFQEQEEYDEDEDYQEEDEVHDNIDLNRELKELSLEEKGSPDMMDNLVLGFDEGVQVGMPNEEFERTLKDEETTFMALQDSISTLDEHVSFDNACNDAKVPQPVDDLSQVNLNNNSSVFEESENMGPNVSTSGAIAIAPHSSVGPNVMSSVAAPSQAEPIKRQFGLFSGPSLIPSPVPAIQIGSIQMPLPLHPPVGAPFSHMHPSNPPLFQFGQLRFTSPISQGIMPLGPQAMSFVQPNTASEFSFNHNRGGQVSVQNSPDTSDRFVQNESMPYSVDNQPGITRHLSRGSLPSENAENINGLKKGTNSTVIVTGLPVDTQRSQNSVGNTSPATANESNGQPLARDASIHSVPKEKDFMDSKAHHPVSVGRGRRYVFSVKTPGSRSSGPAATNHSDSRGFLRRPHRNIQRTEFRVRETAKKRQSCSSVLSDHFGSDNNSNINGRGAGISGGTGPRKTSADKLGKQTVESTTENSQQIDSRSRTDKVDGKESTKTRSISHFGHSNLNRTLCSEEDVDAPLQSGIIRVFEQPGIEAPSDEDDFIEVRSKRQMLNDRREQREREIKAKSQSTKMPRNSRSTSQNAAALVNNTRGSISTGETANGARAHLVATEGRIMVKAHVSSGFDSSLSSQPLAPIGISPLKIGAHSDLRSQTSRTLKTSLPAVGGGKGSGPDVDDAQTSLGSWSHVQISHSQQVMALTQTQLDEAMKPQQFNSQTPLGDLNSAVNESNLPTSSILTKGKTFSSASSPINSLLAGEKIQFGAVTSPTVLPSSRRSVSRGIGPRHSSRSDGQVSHNLDGSENDSSPFFNKEKHNNESHGQLEDCEAEAAASSVAVAAISNDDIVGNGLGIASEQQSATESRSGEPLSVSLPADLSVETPPISFWSPLQNQQNPSSQMISHFPAGPHFPFYDMNPMMSGHPVFAFGPHDESAAAAQSQSQNSTTSASWPIGSWHQCHSSVDSFYGPPTGFTGPFITPPRGIPGVQGQPHMVVYNHFAPVGQVGLSFMGTTYIPTGKQTDWKQNPTSSAMGSEGGTDVNMVTSQGNPINMPSPFHHLAPGSPLLPMHPPLAMFDVSPFQSPEMTVQSQWPHVPNSSAPSIPSLNSNRFTSSQTSTFDVGRNYPTTSDANVNQLPDELGLVDHSDSTACKVSAQSVVNKIQSANAHVQNDNGGNSNSQNASSALKSRPSQQSISTQQYDHSSGYTNQRGGNVSHRHSAHGDECSQRRMGFHRRNQSLGADKLKVKQIYVAKQTTGGTSKIS</sequence>
<dbReference type="Proteomes" id="UP000188354">
    <property type="component" value="Chromosome LG18"/>
</dbReference>
<feature type="region of interest" description="Disordered" evidence="2">
    <location>
        <begin position="1471"/>
        <end position="1502"/>
    </location>
</feature>
<proteinExistence type="predicted"/>
<name>A0A4P1QRN7_LUPAN</name>
<feature type="compositionally biased region" description="Polar residues" evidence="2">
    <location>
        <begin position="199"/>
        <end position="212"/>
    </location>
</feature>
<dbReference type="CDD" id="cd22249">
    <property type="entry name" value="UDM1_RNF168_RNF169-like"/>
    <property type="match status" value="1"/>
</dbReference>
<feature type="region of interest" description="Disordered" evidence="2">
    <location>
        <begin position="1237"/>
        <end position="1419"/>
    </location>
</feature>
<evidence type="ECO:0000256" key="2">
    <source>
        <dbReference type="SAM" id="MobiDB-lite"/>
    </source>
</evidence>
<dbReference type="InterPro" id="IPR051195">
    <property type="entry name" value="Fungal_stress_NST1"/>
</dbReference>
<feature type="region of interest" description="Disordered" evidence="2">
    <location>
        <begin position="912"/>
        <end position="932"/>
    </location>
</feature>
<feature type="compositionally biased region" description="Polar residues" evidence="2">
    <location>
        <begin position="1344"/>
        <end position="1362"/>
    </location>
</feature>
<dbReference type="Gramene" id="OIV92882">
    <property type="protein sequence ID" value="OIV92882"/>
    <property type="gene ID" value="TanjilG_01016"/>
</dbReference>
<feature type="compositionally biased region" description="Polar residues" evidence="2">
    <location>
        <begin position="1386"/>
        <end position="1398"/>
    </location>
</feature>
<feature type="region of interest" description="Disordered" evidence="2">
    <location>
        <begin position="827"/>
        <end position="870"/>
    </location>
</feature>
<feature type="compositionally biased region" description="Low complexity" evidence="2">
    <location>
        <begin position="78"/>
        <end position="98"/>
    </location>
</feature>
<protein>
    <submittedName>
        <fullName evidence="3">Uncharacterized protein</fullName>
    </submittedName>
</protein>
<feature type="compositionally biased region" description="Polar residues" evidence="2">
    <location>
        <begin position="1301"/>
        <end position="1314"/>
    </location>
</feature>
<feature type="region of interest" description="Disordered" evidence="2">
    <location>
        <begin position="729"/>
        <end position="799"/>
    </location>
</feature>
<reference evidence="3 4" key="1">
    <citation type="journal article" date="2017" name="Plant Biotechnol. J.">
        <title>A comprehensive draft genome sequence for lupin (Lupinus angustifolius), an emerging health food: insights into plant-microbe interactions and legume evolution.</title>
        <authorList>
            <person name="Hane J.K."/>
            <person name="Ming Y."/>
            <person name="Kamphuis L.G."/>
            <person name="Nelson M.N."/>
            <person name="Garg G."/>
            <person name="Atkins C.A."/>
            <person name="Bayer P.E."/>
            <person name="Bravo A."/>
            <person name="Bringans S."/>
            <person name="Cannon S."/>
            <person name="Edwards D."/>
            <person name="Foley R."/>
            <person name="Gao L.L."/>
            <person name="Harrison M.J."/>
            <person name="Huang W."/>
            <person name="Hurgobin B."/>
            <person name="Li S."/>
            <person name="Liu C.W."/>
            <person name="McGrath A."/>
            <person name="Morahan G."/>
            <person name="Murray J."/>
            <person name="Weller J."/>
            <person name="Jian J."/>
            <person name="Singh K.B."/>
        </authorList>
    </citation>
    <scope>NUCLEOTIDE SEQUENCE [LARGE SCALE GENOMIC DNA]</scope>
    <source>
        <strain evidence="4">cv. Tanjil</strain>
        <tissue evidence="3">Whole plant</tissue>
    </source>
</reference>
<feature type="compositionally biased region" description="Polar residues" evidence="2">
    <location>
        <begin position="1485"/>
        <end position="1502"/>
    </location>
</feature>
<feature type="compositionally biased region" description="Basic and acidic residues" evidence="2">
    <location>
        <begin position="1727"/>
        <end position="1739"/>
    </location>
</feature>
<evidence type="ECO:0000313" key="4">
    <source>
        <dbReference type="Proteomes" id="UP000188354"/>
    </source>
</evidence>
<feature type="compositionally biased region" description="Basic and acidic residues" evidence="2">
    <location>
        <begin position="827"/>
        <end position="839"/>
    </location>
</feature>
<feature type="compositionally biased region" description="Gly residues" evidence="2">
    <location>
        <begin position="1364"/>
        <end position="1373"/>
    </location>
</feature>
<feature type="coiled-coil region" evidence="1">
    <location>
        <begin position="423"/>
        <end position="540"/>
    </location>
</feature>
<dbReference type="PANTHER" id="PTHR31780:SF10">
    <property type="entry name" value="LD36051P"/>
    <property type="match status" value="1"/>
</dbReference>
<feature type="compositionally biased region" description="Polar residues" evidence="2">
    <location>
        <begin position="18"/>
        <end position="33"/>
    </location>
</feature>
<feature type="region of interest" description="Disordered" evidence="2">
    <location>
        <begin position="174"/>
        <end position="213"/>
    </location>
</feature>
<feature type="compositionally biased region" description="Low complexity" evidence="2">
    <location>
        <begin position="2083"/>
        <end position="2098"/>
    </location>
</feature>
<feature type="compositionally biased region" description="Basic and acidic residues" evidence="2">
    <location>
        <begin position="1272"/>
        <end position="1283"/>
    </location>
</feature>
<feature type="region of interest" description="Disordered" evidence="2">
    <location>
        <begin position="229"/>
        <end position="281"/>
    </location>
</feature>
<dbReference type="STRING" id="3871.A0A4P1QRN7"/>
<dbReference type="PANTHER" id="PTHR31780">
    <property type="entry name" value="STRESS RESPONSE PROTEIN NST1-RELATED"/>
    <property type="match status" value="1"/>
</dbReference>